<feature type="domain" description="ACT" evidence="9">
    <location>
        <begin position="7"/>
        <end position="87"/>
    </location>
</feature>
<evidence type="ECO:0000256" key="2">
    <source>
        <dbReference type="ARBA" id="ARBA00005025"/>
    </source>
</evidence>
<organism evidence="10 11">
    <name type="scientific">Candidatus Caccoplasma merdipullorum</name>
    <dbReference type="NCBI Taxonomy" id="2840718"/>
    <lineage>
        <taxon>Bacteria</taxon>
        <taxon>Pseudomonadati</taxon>
        <taxon>Bacteroidota</taxon>
        <taxon>Bacteroidia</taxon>
        <taxon>Bacteroidales</taxon>
        <taxon>Bacteroidaceae</taxon>
        <taxon>Bacteroidaceae incertae sedis</taxon>
        <taxon>Candidatus Caccoplasma</taxon>
    </lineage>
</organism>
<dbReference type="PANTHER" id="PTHR30239">
    <property type="entry name" value="ACETOLACTATE SYNTHASE SMALL SUBUNIT"/>
    <property type="match status" value="1"/>
</dbReference>
<dbReference type="AlphaFoldDB" id="A0A9D9H3K7"/>
<comment type="pathway">
    <text evidence="2 8">Amino-acid biosynthesis; L-valine biosynthesis; L-valine from pyruvate: step 1/4.</text>
</comment>
<dbReference type="GO" id="GO:0009097">
    <property type="term" value="P:isoleucine biosynthetic process"/>
    <property type="evidence" value="ECO:0007669"/>
    <property type="project" value="UniProtKB-UniRule"/>
</dbReference>
<dbReference type="NCBIfam" id="TIGR00119">
    <property type="entry name" value="acolac_sm"/>
    <property type="match status" value="1"/>
</dbReference>
<dbReference type="CDD" id="cd04878">
    <property type="entry name" value="ACT_AHAS"/>
    <property type="match status" value="1"/>
</dbReference>
<dbReference type="GO" id="GO:0009099">
    <property type="term" value="P:L-valine biosynthetic process"/>
    <property type="evidence" value="ECO:0007669"/>
    <property type="project" value="UniProtKB-UniRule"/>
</dbReference>
<accession>A0A9D9H3K7</accession>
<dbReference type="InterPro" id="IPR019455">
    <property type="entry name" value="Acetolactate_synth_ssu_C"/>
</dbReference>
<proteinExistence type="inferred from homology"/>
<evidence type="ECO:0000313" key="11">
    <source>
        <dbReference type="Proteomes" id="UP000823636"/>
    </source>
</evidence>
<keyword evidence="8 10" id="KW-0808">Transferase</keyword>
<comment type="function">
    <text evidence="8">Catalyzes the conversion of 2 pyruvate molecules into acetolactate in the first common step of the biosynthetic pathway of the branched-amino acids such as leucine, isoleucine, and valine.</text>
</comment>
<dbReference type="Pfam" id="PF10369">
    <property type="entry name" value="ALS_ss_C"/>
    <property type="match status" value="1"/>
</dbReference>
<evidence type="ECO:0000256" key="6">
    <source>
        <dbReference type="ARBA" id="ARBA00023304"/>
    </source>
</evidence>
<dbReference type="Gene3D" id="3.30.70.260">
    <property type="match status" value="1"/>
</dbReference>
<keyword evidence="6 8" id="KW-0100">Branched-chain amino acid biosynthesis</keyword>
<dbReference type="EMBL" id="JADIMW010000028">
    <property type="protein sequence ID" value="MBO8437840.1"/>
    <property type="molecule type" value="Genomic_DNA"/>
</dbReference>
<dbReference type="Pfam" id="PF22629">
    <property type="entry name" value="ACT_AHAS_ss"/>
    <property type="match status" value="1"/>
</dbReference>
<dbReference type="InterPro" id="IPR004789">
    <property type="entry name" value="Acetalactate_synth_ssu"/>
</dbReference>
<dbReference type="PROSITE" id="PS51671">
    <property type="entry name" value="ACT"/>
    <property type="match status" value="1"/>
</dbReference>
<reference evidence="10" key="2">
    <citation type="journal article" date="2021" name="PeerJ">
        <title>Extensive microbial diversity within the chicken gut microbiome revealed by metagenomics and culture.</title>
        <authorList>
            <person name="Gilroy R."/>
            <person name="Ravi A."/>
            <person name="Getino M."/>
            <person name="Pursley I."/>
            <person name="Horton D.L."/>
            <person name="Alikhan N.F."/>
            <person name="Baker D."/>
            <person name="Gharbi K."/>
            <person name="Hall N."/>
            <person name="Watson M."/>
            <person name="Adriaenssens E.M."/>
            <person name="Foster-Nyarko E."/>
            <person name="Jarju S."/>
            <person name="Secka A."/>
            <person name="Antonio M."/>
            <person name="Oren A."/>
            <person name="Chaudhuri R.R."/>
            <person name="La Ragione R."/>
            <person name="Hildebrand F."/>
            <person name="Pallen M.J."/>
        </authorList>
    </citation>
    <scope>NUCLEOTIDE SEQUENCE</scope>
    <source>
        <strain evidence="10">G3-4614</strain>
    </source>
</reference>
<evidence type="ECO:0000256" key="1">
    <source>
        <dbReference type="ARBA" id="ARBA00004974"/>
    </source>
</evidence>
<evidence type="ECO:0000256" key="8">
    <source>
        <dbReference type="RuleBase" id="RU368092"/>
    </source>
</evidence>
<comment type="caution">
    <text evidence="10">The sequence shown here is derived from an EMBL/GenBank/DDBJ whole genome shotgun (WGS) entry which is preliminary data.</text>
</comment>
<comment type="pathway">
    <text evidence="1 8">Amino-acid biosynthesis; L-isoleucine biosynthesis; L-isoleucine from 2-oxobutanoate: step 1/4.</text>
</comment>
<evidence type="ECO:0000256" key="5">
    <source>
        <dbReference type="ARBA" id="ARBA00022605"/>
    </source>
</evidence>
<evidence type="ECO:0000256" key="7">
    <source>
        <dbReference type="ARBA" id="ARBA00048670"/>
    </source>
</evidence>
<evidence type="ECO:0000256" key="4">
    <source>
        <dbReference type="ARBA" id="ARBA00011744"/>
    </source>
</evidence>
<comment type="similarity">
    <text evidence="3 8">Belongs to the acetolactate synthase small subunit family.</text>
</comment>
<dbReference type="InterPro" id="IPR045865">
    <property type="entry name" value="ACT-like_dom_sf"/>
</dbReference>
<dbReference type="Gene3D" id="3.30.70.1150">
    <property type="entry name" value="ACT-like. Chain A, domain 2"/>
    <property type="match status" value="1"/>
</dbReference>
<dbReference type="SUPFAM" id="SSF55021">
    <property type="entry name" value="ACT-like"/>
    <property type="match status" value="2"/>
</dbReference>
<reference evidence="10" key="1">
    <citation type="submission" date="2020-10" db="EMBL/GenBank/DDBJ databases">
        <authorList>
            <person name="Gilroy R."/>
        </authorList>
    </citation>
    <scope>NUCLEOTIDE SEQUENCE</scope>
    <source>
        <strain evidence="10">G3-4614</strain>
    </source>
</reference>
<dbReference type="GO" id="GO:0003984">
    <property type="term" value="F:acetolactate synthase activity"/>
    <property type="evidence" value="ECO:0007669"/>
    <property type="project" value="UniProtKB-UniRule"/>
</dbReference>
<protein>
    <recommendedName>
        <fullName evidence="8">Acetolactate synthase small subunit</fullName>
        <shortName evidence="8">AHAS</shortName>
        <shortName evidence="8">ALS</shortName>
        <ecNumber evidence="8">2.2.1.6</ecNumber>
    </recommendedName>
    <alternativeName>
        <fullName evidence="8">Acetohydroxy-acid synthase small subunit</fullName>
    </alternativeName>
</protein>
<dbReference type="PANTHER" id="PTHR30239:SF0">
    <property type="entry name" value="ACETOLACTATE SYNTHASE SMALL SUBUNIT 1, CHLOROPLASTIC"/>
    <property type="match status" value="1"/>
</dbReference>
<sequence>MEPILYTITVHSENQVGLLNQISIIFTRRKLNIESLSVSASAIKGVHKFVITVMCDEETVIKVVKQIEKRIDVIRAFYYTDEDIVYQEVALYKISTANLLEIGGLEKLVRKYNARVLEITRTYTIIEKAGHTDETQALFEALNMYGVLQFVRSGRVSITRSTVEHVDRFLEKQEQRRLAQE</sequence>
<gene>
    <name evidence="10" type="primary">ilvN</name>
    <name evidence="10" type="ORF">IAC54_02935</name>
</gene>
<comment type="catalytic activity">
    <reaction evidence="7 8">
        <text>2 pyruvate + H(+) = (2S)-2-acetolactate + CO2</text>
        <dbReference type="Rhea" id="RHEA:25249"/>
        <dbReference type="ChEBI" id="CHEBI:15361"/>
        <dbReference type="ChEBI" id="CHEBI:15378"/>
        <dbReference type="ChEBI" id="CHEBI:16526"/>
        <dbReference type="ChEBI" id="CHEBI:58476"/>
        <dbReference type="EC" id="2.2.1.6"/>
    </reaction>
</comment>
<dbReference type="GO" id="GO:0005829">
    <property type="term" value="C:cytosol"/>
    <property type="evidence" value="ECO:0007669"/>
    <property type="project" value="TreeGrafter"/>
</dbReference>
<dbReference type="InterPro" id="IPR039557">
    <property type="entry name" value="AHAS_ACT"/>
</dbReference>
<dbReference type="InterPro" id="IPR027271">
    <property type="entry name" value="Acetolactate_synth/TF_NikR_C"/>
</dbReference>
<keyword evidence="5 8" id="KW-0028">Amino-acid biosynthesis</keyword>
<name>A0A9D9H3K7_9BACT</name>
<dbReference type="GO" id="GO:1990610">
    <property type="term" value="F:acetolactate synthase regulator activity"/>
    <property type="evidence" value="ECO:0007669"/>
    <property type="project" value="UniProtKB-UniRule"/>
</dbReference>
<dbReference type="InterPro" id="IPR054480">
    <property type="entry name" value="AHAS_small-like_ACT"/>
</dbReference>
<evidence type="ECO:0000259" key="9">
    <source>
        <dbReference type="PROSITE" id="PS51671"/>
    </source>
</evidence>
<comment type="subunit">
    <text evidence="4 8">Dimer of large and small chains.</text>
</comment>
<dbReference type="Proteomes" id="UP000823636">
    <property type="component" value="Unassembled WGS sequence"/>
</dbReference>
<evidence type="ECO:0000256" key="3">
    <source>
        <dbReference type="ARBA" id="ARBA00006341"/>
    </source>
</evidence>
<evidence type="ECO:0000313" key="10">
    <source>
        <dbReference type="EMBL" id="MBO8437840.1"/>
    </source>
</evidence>
<dbReference type="InterPro" id="IPR002912">
    <property type="entry name" value="ACT_dom"/>
</dbReference>
<dbReference type="EC" id="2.2.1.6" evidence="8"/>